<keyword evidence="3 4" id="KW-0664">Pyridoxine biosynthesis</keyword>
<dbReference type="EMBL" id="FUWR01000007">
    <property type="protein sequence ID" value="SJZ76577.1"/>
    <property type="molecule type" value="Genomic_DNA"/>
</dbReference>
<dbReference type="Pfam" id="PF03740">
    <property type="entry name" value="PdxJ"/>
    <property type="match status" value="1"/>
</dbReference>
<dbReference type="GO" id="GO:0008615">
    <property type="term" value="P:pyridoxine biosynthetic process"/>
    <property type="evidence" value="ECO:0007669"/>
    <property type="project" value="UniProtKB-UniRule"/>
</dbReference>
<dbReference type="PANTHER" id="PTHR30456">
    <property type="entry name" value="PYRIDOXINE 5'-PHOSPHATE SYNTHASE"/>
    <property type="match status" value="1"/>
</dbReference>
<feature type="active site" description="Proton acceptor" evidence="4">
    <location>
        <position position="70"/>
    </location>
</feature>
<comment type="subunit">
    <text evidence="4">Homooctamer; tetramer of dimers.</text>
</comment>
<dbReference type="InterPro" id="IPR036130">
    <property type="entry name" value="Pyridoxine-5'_phos_synth"/>
</dbReference>
<feature type="binding site" evidence="4">
    <location>
        <position position="100"/>
    </location>
    <ligand>
        <name>1-deoxy-D-xylulose 5-phosphate</name>
        <dbReference type="ChEBI" id="CHEBI:57792"/>
    </ligand>
</feature>
<reference evidence="7" key="1">
    <citation type="submission" date="2017-02" db="EMBL/GenBank/DDBJ databases">
        <authorList>
            <person name="Varghese N."/>
            <person name="Submissions S."/>
        </authorList>
    </citation>
    <scope>NUCLEOTIDE SEQUENCE [LARGE SCALE GENOMIC DNA]</scope>
    <source>
        <strain evidence="7">ATCC BAA-34</strain>
    </source>
</reference>
<feature type="binding site" evidence="4">
    <location>
        <position position="7"/>
    </location>
    <ligand>
        <name>3-amino-2-oxopropyl phosphate</name>
        <dbReference type="ChEBI" id="CHEBI:57279"/>
    </ligand>
</feature>
<feature type="active site" description="Proton donor" evidence="4">
    <location>
        <position position="191"/>
    </location>
</feature>
<name>A0A1T4NC12_9BACT</name>
<dbReference type="STRING" id="115783.SAMN02745119_01557"/>
<dbReference type="RefSeq" id="WP_078789863.1">
    <property type="nucleotide sequence ID" value="NZ_FUWR01000007.1"/>
</dbReference>
<dbReference type="AlphaFoldDB" id="A0A1T4NC12"/>
<dbReference type="HAMAP" id="MF_00279">
    <property type="entry name" value="PdxJ"/>
    <property type="match status" value="1"/>
</dbReference>
<evidence type="ECO:0000256" key="2">
    <source>
        <dbReference type="ARBA" id="ARBA00022679"/>
    </source>
</evidence>
<organism evidence="6 7">
    <name type="scientific">Trichlorobacter thiogenes</name>
    <dbReference type="NCBI Taxonomy" id="115783"/>
    <lineage>
        <taxon>Bacteria</taxon>
        <taxon>Pseudomonadati</taxon>
        <taxon>Thermodesulfobacteriota</taxon>
        <taxon>Desulfuromonadia</taxon>
        <taxon>Geobacterales</taxon>
        <taxon>Geobacteraceae</taxon>
        <taxon>Trichlorobacter</taxon>
    </lineage>
</organism>
<dbReference type="GO" id="GO:0033856">
    <property type="term" value="F:pyridoxine 5'-phosphate synthase activity"/>
    <property type="evidence" value="ECO:0007669"/>
    <property type="project" value="UniProtKB-UniRule"/>
</dbReference>
<keyword evidence="2 4" id="KW-0808">Transferase</keyword>
<dbReference type="UniPathway" id="UPA00244">
    <property type="reaction ID" value="UER00313"/>
</dbReference>
<comment type="similarity">
    <text evidence="4">Belongs to the PNP synthase family.</text>
</comment>
<dbReference type="PANTHER" id="PTHR30456:SF0">
    <property type="entry name" value="PYRIDOXINE 5'-PHOSPHATE SYNTHASE"/>
    <property type="match status" value="1"/>
</dbReference>
<dbReference type="CDD" id="cd00003">
    <property type="entry name" value="PNPsynthase"/>
    <property type="match status" value="1"/>
</dbReference>
<comment type="catalytic activity">
    <reaction evidence="4">
        <text>3-amino-2-oxopropyl phosphate + 1-deoxy-D-xylulose 5-phosphate = pyridoxine 5'-phosphate + phosphate + 2 H2O + H(+)</text>
        <dbReference type="Rhea" id="RHEA:15265"/>
        <dbReference type="ChEBI" id="CHEBI:15377"/>
        <dbReference type="ChEBI" id="CHEBI:15378"/>
        <dbReference type="ChEBI" id="CHEBI:43474"/>
        <dbReference type="ChEBI" id="CHEBI:57279"/>
        <dbReference type="ChEBI" id="CHEBI:57792"/>
        <dbReference type="ChEBI" id="CHEBI:58589"/>
        <dbReference type="EC" id="2.6.99.2"/>
    </reaction>
</comment>
<feature type="binding site" evidence="4">
    <location>
        <position position="192"/>
    </location>
    <ligand>
        <name>3-amino-2-oxopropyl phosphate</name>
        <dbReference type="ChEBI" id="CHEBI:57279"/>
    </ligand>
</feature>
<feature type="binding site" evidence="4">
    <location>
        <begin position="213"/>
        <end position="214"/>
    </location>
    <ligand>
        <name>3-amino-2-oxopropyl phosphate</name>
        <dbReference type="ChEBI" id="CHEBI:57279"/>
    </ligand>
</feature>
<dbReference type="NCBIfam" id="NF003627">
    <property type="entry name" value="PRK05265.1-5"/>
    <property type="match status" value="1"/>
</dbReference>
<comment type="subcellular location">
    <subcellularLocation>
        <location evidence="4">Cytoplasm</location>
    </subcellularLocation>
</comment>
<feature type="site" description="Transition state stabilizer" evidence="4">
    <location>
        <position position="151"/>
    </location>
</feature>
<evidence type="ECO:0000313" key="7">
    <source>
        <dbReference type="Proteomes" id="UP000190102"/>
    </source>
</evidence>
<gene>
    <name evidence="4" type="primary">pdxJ</name>
    <name evidence="6" type="ORF">SAMN02745119_01557</name>
</gene>
<dbReference type="SUPFAM" id="SSF63892">
    <property type="entry name" value="Pyridoxine 5'-phosphate synthase"/>
    <property type="match status" value="1"/>
</dbReference>
<keyword evidence="7" id="KW-1185">Reference proteome</keyword>
<protein>
    <recommendedName>
        <fullName evidence="4 5">Pyridoxine 5'-phosphate synthase</fullName>
        <shortName evidence="4">PNP synthase</shortName>
        <ecNumber evidence="4 5">2.6.99.2</ecNumber>
    </recommendedName>
</protein>
<feature type="binding site" evidence="4">
    <location>
        <position position="18"/>
    </location>
    <ligand>
        <name>3-amino-2-oxopropyl phosphate</name>
        <dbReference type="ChEBI" id="CHEBI:57279"/>
    </ligand>
</feature>
<dbReference type="NCBIfam" id="NF003625">
    <property type="entry name" value="PRK05265.1-3"/>
    <property type="match status" value="1"/>
</dbReference>
<keyword evidence="1 4" id="KW-0963">Cytoplasm</keyword>
<evidence type="ECO:0000256" key="5">
    <source>
        <dbReference type="NCBIfam" id="TIGR00559"/>
    </source>
</evidence>
<dbReference type="GO" id="GO:0005829">
    <property type="term" value="C:cytosol"/>
    <property type="evidence" value="ECO:0007669"/>
    <property type="project" value="TreeGrafter"/>
</dbReference>
<evidence type="ECO:0000256" key="1">
    <source>
        <dbReference type="ARBA" id="ARBA00022490"/>
    </source>
</evidence>
<proteinExistence type="inferred from homology"/>
<feature type="binding site" evidence="4">
    <location>
        <position position="50"/>
    </location>
    <ligand>
        <name>1-deoxy-D-xylulose 5-phosphate</name>
        <dbReference type="ChEBI" id="CHEBI:57792"/>
    </ligand>
</feature>
<dbReference type="NCBIfam" id="TIGR00559">
    <property type="entry name" value="pdxJ"/>
    <property type="match status" value="1"/>
</dbReference>
<evidence type="ECO:0000313" key="6">
    <source>
        <dbReference type="EMBL" id="SJZ76577.1"/>
    </source>
</evidence>
<dbReference type="InterPro" id="IPR013785">
    <property type="entry name" value="Aldolase_TIM"/>
</dbReference>
<accession>A0A1T4NC12</accession>
<evidence type="ECO:0000256" key="4">
    <source>
        <dbReference type="HAMAP-Rule" id="MF_00279"/>
    </source>
</evidence>
<dbReference type="Proteomes" id="UP000190102">
    <property type="component" value="Unassembled WGS sequence"/>
</dbReference>
<feature type="active site" description="Proton acceptor" evidence="4">
    <location>
        <position position="43"/>
    </location>
</feature>
<dbReference type="OrthoDB" id="9806590at2"/>
<comment type="pathway">
    <text evidence="4">Cofactor biosynthesis; pyridoxine 5'-phosphate biosynthesis; pyridoxine 5'-phosphate from D-erythrose 4-phosphate: step 5/5.</text>
</comment>
<evidence type="ECO:0000256" key="3">
    <source>
        <dbReference type="ARBA" id="ARBA00023096"/>
    </source>
</evidence>
<dbReference type="InterPro" id="IPR004569">
    <property type="entry name" value="PyrdxlP_synth_PdxJ"/>
</dbReference>
<dbReference type="EC" id="2.6.99.2" evidence="4 5"/>
<dbReference type="Gene3D" id="3.20.20.70">
    <property type="entry name" value="Aldolase class I"/>
    <property type="match status" value="1"/>
</dbReference>
<sequence>MAKLGLNVDHIATVRQARGGTEPDPVTAAAMGELAGAEGITIHLREDRRHIQDRDLEILRRTVKTKLNLEMAATDEMVGIACRIKPEQCTLVPEKRQELTTEGGLDVLGNLAAITKATTRLHEAGIVVSLFVDPTAEQIRASKESGADAIEIHTGRYAEARDEQSRHHELAAIREAIRLGNELGLTVHAGHGLNYVNIIPLTRLAGIEEFNIGHSIISRAMLVGLDRAVREMVALIRQP</sequence>
<feature type="binding site" evidence="4">
    <location>
        <position position="45"/>
    </location>
    <ligand>
        <name>1-deoxy-D-xylulose 5-phosphate</name>
        <dbReference type="ChEBI" id="CHEBI:57792"/>
    </ligand>
</feature>
<comment type="function">
    <text evidence="4">Catalyzes the complicated ring closure reaction between the two acyclic compounds 1-deoxy-D-xylulose-5-phosphate (DXP) and 3-amino-2-oxopropyl phosphate (1-amino-acetone-3-phosphate or AAP) to form pyridoxine 5'-phosphate (PNP) and inorganic phosphate.</text>
</comment>
<feature type="binding site" evidence="4">
    <location>
        <begin position="9"/>
        <end position="10"/>
    </location>
    <ligand>
        <name>1-deoxy-D-xylulose 5-phosphate</name>
        <dbReference type="ChEBI" id="CHEBI:57792"/>
    </ligand>
</feature>